<evidence type="ECO:0000256" key="1">
    <source>
        <dbReference type="SAM" id="Phobius"/>
    </source>
</evidence>
<accession>A0A1X0QGI6</accession>
<dbReference type="Proteomes" id="UP000192501">
    <property type="component" value="Unassembled WGS sequence"/>
</dbReference>
<dbReference type="EMBL" id="LTAI01000400">
    <property type="protein sequence ID" value="ORD98882.1"/>
    <property type="molecule type" value="Genomic_DNA"/>
</dbReference>
<feature type="transmembrane region" description="Helical" evidence="1">
    <location>
        <begin position="258"/>
        <end position="283"/>
    </location>
</feature>
<dbReference type="VEuPathDB" id="MicrosporidiaDB:A0H76_1783"/>
<dbReference type="AlphaFoldDB" id="A0A1X0QGI6"/>
<evidence type="ECO:0000313" key="3">
    <source>
        <dbReference type="Proteomes" id="UP000192501"/>
    </source>
</evidence>
<protein>
    <submittedName>
        <fullName evidence="2">Uncharacterized protein</fullName>
    </submittedName>
</protein>
<evidence type="ECO:0000313" key="2">
    <source>
        <dbReference type="EMBL" id="ORD98882.1"/>
    </source>
</evidence>
<proteinExistence type="predicted"/>
<gene>
    <name evidence="2" type="ORF">A0H76_1783</name>
</gene>
<name>A0A1X0QGI6_9MICR</name>
<comment type="caution">
    <text evidence="2">The sequence shown here is derived from an EMBL/GenBank/DDBJ whole genome shotgun (WGS) entry which is preliminary data.</text>
</comment>
<keyword evidence="1" id="KW-0812">Transmembrane</keyword>
<keyword evidence="1" id="KW-0472">Membrane</keyword>
<keyword evidence="1" id="KW-1133">Transmembrane helix</keyword>
<feature type="transmembrane region" description="Helical" evidence="1">
    <location>
        <begin position="230"/>
        <end position="251"/>
    </location>
</feature>
<feature type="transmembrane region" description="Helical" evidence="1">
    <location>
        <begin position="175"/>
        <end position="196"/>
    </location>
</feature>
<dbReference type="VEuPathDB" id="MicrosporidiaDB:HERIO_2007"/>
<sequence>MIVNVLRENLYKVKKYKRIITIILLLVSFYFIIPSFNPHKLMSFESCYDLLKVDDTLTQSINTKFEEMLPNDTILIVTNDLEFFDYHISKLKIRTKYIKIVNRDDNKSYFLKIFINRSHTSQVRVNLWSFMVITEVLYVAKAIFNIGFDINPFKISNVWENRIYLNLSYADTRKFLFFLRVMSNFHSHYYGLYFYLPLKDSIIKGDNLGIYCGIMTLVHFFEMNNNINPLSLLMDLIIFKKCPFAFILYYVKNKAAYYSILLMITNLKFAFFYNLGWFCYYVYYHLIEYFNKNF</sequence>
<feature type="transmembrane region" description="Helical" evidence="1">
    <location>
        <begin position="16"/>
        <end position="33"/>
    </location>
</feature>
<organism evidence="2 3">
    <name type="scientific">Hepatospora eriocheir</name>
    <dbReference type="NCBI Taxonomy" id="1081669"/>
    <lineage>
        <taxon>Eukaryota</taxon>
        <taxon>Fungi</taxon>
        <taxon>Fungi incertae sedis</taxon>
        <taxon>Microsporidia</taxon>
        <taxon>Hepatosporidae</taxon>
        <taxon>Hepatospora</taxon>
    </lineage>
</organism>
<reference evidence="2 3" key="1">
    <citation type="journal article" date="2017" name="Environ. Microbiol.">
        <title>Decay of the glycolytic pathway and adaptation to intranuclear parasitism within Enterocytozoonidae microsporidia.</title>
        <authorList>
            <person name="Wiredu Boakye D."/>
            <person name="Jaroenlak P."/>
            <person name="Prachumwat A."/>
            <person name="Williams T.A."/>
            <person name="Bateman K.S."/>
            <person name="Itsathitphaisarn O."/>
            <person name="Sritunyalucksana K."/>
            <person name="Paszkiewicz K.H."/>
            <person name="Moore K.A."/>
            <person name="Stentiford G.D."/>
            <person name="Williams B.A."/>
        </authorList>
    </citation>
    <scope>NUCLEOTIDE SEQUENCE [LARGE SCALE GENOMIC DNA]</scope>
    <source>
        <strain evidence="3">canceri</strain>
    </source>
</reference>
<feature type="transmembrane region" description="Helical" evidence="1">
    <location>
        <begin position="127"/>
        <end position="148"/>
    </location>
</feature>